<gene>
    <name evidence="1" type="ORF">E5358_10195</name>
</gene>
<sequence>MKRFAFYTKIAKLCFLCLSMAAMPQQSMAQVDAEHAGFYGEGMTIEELNQLQSSGKETRILLYNLEKDMFLNAGGFWGTRTATFTVGLPLLVMPNHDNNNSYKIKGPFRNTETSGEYLGLVPEGNTSKTRGVYFDQKDENGIYVNWEFEKIADSKEGNVYRIKVFDGTQEYYLCSNNLMTINVFQQVNSNLVRAMTITEIRNRNPRETHWKIVSEEYLEDMFPDTYNKERPSDATFMLRAQGFNRLNKYNTYDSESGRGWQQSGTMTFSNDFSGEFFDDKGNDLYTQSNVDQNFGMFYCGGIKKAAKGAKLFQKVKLHKSGWYQVECQGFFNDEKDKTEYAKLYAKTTNATSKGTPEWKSMSLLGKSYGEEEGRISLEKVPVREETFDKIEFLGKDIRDNKVSNKVEAGVVFYCKVYPNYLTFYANFDENEGQDIEIGIEIDKDMTDNDYVYFDDFRLKYLGESFALDEGWNNFKNGSTAENSDYESKYVNRPLILKRTMTANTWNSLCLPVDLTKRQITQAFTARVEIAKLCNAESGREGAIAFQTLKLDSYSDDDVVTRKGEAFIIKPLIGDLTQEGYIDIGDRGETKITAPFYTISRVSLCKKELLEEEINIENLKRFQALEYNGDVVIDGDHFFTVNGDGYKDCKLRVYATFEKETIVPANAYVMHDSNLYHLPGQWDKAAGYSWWIEDEHQSIPGAKGHRLAFISMDGIGDNTTTAIEGFITMDATERDLPAAVYSIYGQIVRRGTTSLEGLPSGMYIVNGKKVAVR</sequence>
<dbReference type="EMBL" id="SRZC01000016">
    <property type="protein sequence ID" value="TGX81496.1"/>
    <property type="molecule type" value="Genomic_DNA"/>
</dbReference>
<evidence type="ECO:0000313" key="2">
    <source>
        <dbReference type="Proteomes" id="UP000308886"/>
    </source>
</evidence>
<organism evidence="1 2">
    <name type="scientific">Palleniella muris</name>
    <dbReference type="NCBI Taxonomy" id="3038145"/>
    <lineage>
        <taxon>Bacteria</taxon>
        <taxon>Pseudomonadati</taxon>
        <taxon>Bacteroidota</taxon>
        <taxon>Bacteroidia</taxon>
        <taxon>Bacteroidales</taxon>
        <taxon>Prevotellaceae</taxon>
        <taxon>Palleniella</taxon>
    </lineage>
</organism>
<proteinExistence type="predicted"/>
<protein>
    <submittedName>
        <fullName evidence="1">Uncharacterized protein</fullName>
    </submittedName>
</protein>
<reference evidence="1" key="1">
    <citation type="submission" date="2019-04" db="EMBL/GenBank/DDBJ databases">
        <title>Microbes associate with the intestines of laboratory mice.</title>
        <authorList>
            <person name="Navarre W."/>
            <person name="Wong E."/>
            <person name="Huang K."/>
            <person name="Tropini C."/>
            <person name="Ng K."/>
            <person name="Yu B."/>
        </authorList>
    </citation>
    <scope>NUCLEOTIDE SEQUENCE</scope>
    <source>
        <strain evidence="1">NM73_A23</strain>
    </source>
</reference>
<accession>A0AC61QP20</accession>
<comment type="caution">
    <text evidence="1">The sequence shown here is derived from an EMBL/GenBank/DDBJ whole genome shotgun (WGS) entry which is preliminary data.</text>
</comment>
<evidence type="ECO:0000313" key="1">
    <source>
        <dbReference type="EMBL" id="TGX81496.1"/>
    </source>
</evidence>
<dbReference type="Proteomes" id="UP000308886">
    <property type="component" value="Unassembled WGS sequence"/>
</dbReference>
<name>A0AC61QP20_9BACT</name>
<keyword evidence="2" id="KW-1185">Reference proteome</keyword>